<name>A0A2G9I251_9LAMI</name>
<dbReference type="Proteomes" id="UP000231279">
    <property type="component" value="Unassembled WGS sequence"/>
</dbReference>
<gene>
    <name evidence="2" type="ORF">CDL12_03583</name>
</gene>
<dbReference type="PANTHER" id="PTHR40891">
    <property type="entry name" value="DUF295 DOMAIN-CONTAINING PROTEIN"/>
    <property type="match status" value="1"/>
</dbReference>
<reference evidence="3" key="1">
    <citation type="journal article" date="2018" name="Gigascience">
        <title>Genome assembly of the Pink Ipe (Handroanthus impetiginosus, Bignoniaceae), a highly valued, ecologically keystone Neotropical timber forest tree.</title>
        <authorList>
            <person name="Silva-Junior O.B."/>
            <person name="Grattapaglia D."/>
            <person name="Novaes E."/>
            <person name="Collevatti R.G."/>
        </authorList>
    </citation>
    <scope>NUCLEOTIDE SEQUENCE [LARGE SCALE GENOMIC DNA]</scope>
    <source>
        <strain evidence="3">cv. UFG-1</strain>
    </source>
</reference>
<dbReference type="InterPro" id="IPR005174">
    <property type="entry name" value="KIB1-4_b-propeller"/>
</dbReference>
<dbReference type="AlphaFoldDB" id="A0A2G9I251"/>
<evidence type="ECO:0000313" key="2">
    <source>
        <dbReference type="EMBL" id="PIN23690.1"/>
    </source>
</evidence>
<comment type="caution">
    <text evidence="2">The sequence shown here is derived from an EMBL/GenBank/DDBJ whole genome shotgun (WGS) entry which is preliminary data.</text>
</comment>
<feature type="domain" description="KIB1-4 beta-propeller" evidence="1">
    <location>
        <begin position="7"/>
        <end position="266"/>
    </location>
</feature>
<dbReference type="Pfam" id="PF03478">
    <property type="entry name" value="Beta-prop_KIB1-4"/>
    <property type="match status" value="1"/>
</dbReference>
<organism evidence="2 3">
    <name type="scientific">Handroanthus impetiginosus</name>
    <dbReference type="NCBI Taxonomy" id="429701"/>
    <lineage>
        <taxon>Eukaryota</taxon>
        <taxon>Viridiplantae</taxon>
        <taxon>Streptophyta</taxon>
        <taxon>Embryophyta</taxon>
        <taxon>Tracheophyta</taxon>
        <taxon>Spermatophyta</taxon>
        <taxon>Magnoliopsida</taxon>
        <taxon>eudicotyledons</taxon>
        <taxon>Gunneridae</taxon>
        <taxon>Pentapetalae</taxon>
        <taxon>asterids</taxon>
        <taxon>lamiids</taxon>
        <taxon>Lamiales</taxon>
        <taxon>Bignoniaceae</taxon>
        <taxon>Crescentiina</taxon>
        <taxon>Tabebuia alliance</taxon>
        <taxon>Handroanthus</taxon>
    </lineage>
</organism>
<evidence type="ECO:0000259" key="1">
    <source>
        <dbReference type="Pfam" id="PF03478"/>
    </source>
</evidence>
<dbReference type="PANTHER" id="PTHR40891:SF1">
    <property type="entry name" value="DUF295 DOMAIN-CONTAINING PROTEIN"/>
    <property type="match status" value="1"/>
</dbReference>
<keyword evidence="3" id="KW-1185">Reference proteome</keyword>
<dbReference type="STRING" id="429701.A0A2G9I251"/>
<dbReference type="OrthoDB" id="907591at2759"/>
<protein>
    <recommendedName>
        <fullName evidence="1">KIB1-4 beta-propeller domain-containing protein</fullName>
    </recommendedName>
</protein>
<accession>A0A2G9I251</accession>
<dbReference type="EMBL" id="NKXS01000529">
    <property type="protein sequence ID" value="PIN23690.1"/>
    <property type="molecule type" value="Genomic_DNA"/>
</dbReference>
<evidence type="ECO:0000313" key="3">
    <source>
        <dbReference type="Proteomes" id="UP000231279"/>
    </source>
</evidence>
<sequence>MYEIHTFYSISKNEYIKRKVFEFRDKQVAATSYGWLLLIDYSKDPLECFLVNTTSKERIELPSIEFDTDSCIYYKCVLSKPPTDPNCYVLLIPCWTDDLLFCRVGEKKFIKRSKQFGDDYFAASTNFKGKVYAWMSYSGNLVEVDFVGQNLLLNQMVNNKGQAYQIPVRSTSYRFDNQDYLVESCDELLLVHMIVYPHSGQPAYFKIFKIKVCERESEELRSIGDRTIFLSSLGCMSTLCAGNSGVKKNSIYYTMIHENRNVYVYDIKDRSKILIKPCDTKGTDMPPLRSWIML</sequence>
<proteinExistence type="predicted"/>